<name>A0A8J4GX95_9CHLO</name>
<sequence length="157" mass="17555">MHTYTHTPPSTSPPLHPHISSAASALLRRTNDVHYFHEDAPPQRRFLQLFLRPARVTVETAAVTAAAVAGYEDRTRTAAVHWGGGRLSKGSCGGPLKERFTVQEMSALVSGIKEFGLKWALIKKNRKELQNKNQGNLKDKWWARSKTAVAPAWACWR</sequence>
<proteinExistence type="predicted"/>
<protein>
    <submittedName>
        <fullName evidence="1">Uncharacterized protein</fullName>
    </submittedName>
</protein>
<evidence type="ECO:0000313" key="1">
    <source>
        <dbReference type="EMBL" id="GIM15290.1"/>
    </source>
</evidence>
<evidence type="ECO:0000313" key="2">
    <source>
        <dbReference type="Proteomes" id="UP000722791"/>
    </source>
</evidence>
<gene>
    <name evidence="1" type="ORF">Vretimale_18149</name>
</gene>
<dbReference type="InterPro" id="IPR009057">
    <property type="entry name" value="Homeodomain-like_sf"/>
</dbReference>
<reference evidence="1" key="1">
    <citation type="journal article" date="2021" name="Proc. Natl. Acad. Sci. U.S.A.">
        <title>Three genomes in the algal genus Volvox reveal the fate of a haploid sex-determining region after a transition to homothallism.</title>
        <authorList>
            <person name="Yamamoto K."/>
            <person name="Hamaji T."/>
            <person name="Kawai-Toyooka H."/>
            <person name="Matsuzaki R."/>
            <person name="Takahashi F."/>
            <person name="Nishimura Y."/>
            <person name="Kawachi M."/>
            <person name="Noguchi H."/>
            <person name="Minakuchi Y."/>
            <person name="Umen J.G."/>
            <person name="Toyoda A."/>
            <person name="Nozaki H."/>
        </authorList>
    </citation>
    <scope>NUCLEOTIDE SEQUENCE</scope>
    <source>
        <strain evidence="1">NIES-3785</strain>
    </source>
</reference>
<dbReference type="OrthoDB" id="526326at2759"/>
<comment type="caution">
    <text evidence="1">The sequence shown here is derived from an EMBL/GenBank/DDBJ whole genome shotgun (WGS) entry which is preliminary data.</text>
</comment>
<organism evidence="1 2">
    <name type="scientific">Volvox reticuliferus</name>
    <dbReference type="NCBI Taxonomy" id="1737510"/>
    <lineage>
        <taxon>Eukaryota</taxon>
        <taxon>Viridiplantae</taxon>
        <taxon>Chlorophyta</taxon>
        <taxon>core chlorophytes</taxon>
        <taxon>Chlorophyceae</taxon>
        <taxon>CS clade</taxon>
        <taxon>Chlamydomonadales</taxon>
        <taxon>Volvocaceae</taxon>
        <taxon>Volvox</taxon>
    </lineage>
</organism>
<dbReference type="SUPFAM" id="SSF46689">
    <property type="entry name" value="Homeodomain-like"/>
    <property type="match status" value="1"/>
</dbReference>
<dbReference type="Gene3D" id="1.10.246.220">
    <property type="match status" value="1"/>
</dbReference>
<dbReference type="Proteomes" id="UP000722791">
    <property type="component" value="Unassembled WGS sequence"/>
</dbReference>
<dbReference type="CDD" id="cd11660">
    <property type="entry name" value="SANT_TRF"/>
    <property type="match status" value="1"/>
</dbReference>
<dbReference type="EMBL" id="BNCQ01000063">
    <property type="protein sequence ID" value="GIM15290.1"/>
    <property type="molecule type" value="Genomic_DNA"/>
</dbReference>
<dbReference type="AlphaFoldDB" id="A0A8J4GX95"/>
<accession>A0A8J4GX95</accession>